<accession>A0A1C2HVK5</accession>
<evidence type="ECO:0000313" key="5">
    <source>
        <dbReference type="Proteomes" id="UP000095008"/>
    </source>
</evidence>
<evidence type="ECO:0000313" key="3">
    <source>
        <dbReference type="EMBL" id="OCX70242.1"/>
    </source>
</evidence>
<comment type="caution">
    <text evidence="2">The sequence shown here is derived from an EMBL/GenBank/DDBJ whole genome shotgun (WGS) entry which is preliminary data.</text>
</comment>
<keyword evidence="1" id="KW-0812">Transmembrane</keyword>
<protein>
    <submittedName>
        <fullName evidence="2">Uncharacterized protein</fullName>
    </submittedName>
</protein>
<keyword evidence="1" id="KW-0472">Membrane</keyword>
<evidence type="ECO:0000256" key="1">
    <source>
        <dbReference type="SAM" id="Phobius"/>
    </source>
</evidence>
<evidence type="ECO:0000313" key="2">
    <source>
        <dbReference type="EMBL" id="OCX67755.1"/>
    </source>
</evidence>
<evidence type="ECO:0000313" key="4">
    <source>
        <dbReference type="Proteomes" id="UP000094893"/>
    </source>
</evidence>
<reference evidence="2 4" key="1">
    <citation type="journal article" date="2016" name="Int. J. Mol. Sci.">
        <title>Comparative genomics of the extreme acidophile Acidithiobacillus thiooxidans reveals intraspecific divergence and niche adaptation.</title>
        <authorList>
            <person name="Zhang X."/>
            <person name="Feng X."/>
            <person name="Tao J."/>
            <person name="Ma L."/>
            <person name="Xiao Y."/>
            <person name="Liang Y."/>
            <person name="Liu X."/>
            <person name="Yin H."/>
        </authorList>
    </citation>
    <scope>NUCLEOTIDE SEQUENCE [LARGE SCALE GENOMIC DNA]</scope>
    <source>
        <strain evidence="3 4">A02</strain>
        <strain evidence="2">DXS-W</strain>
    </source>
</reference>
<dbReference type="Proteomes" id="UP000094893">
    <property type="component" value="Unassembled WGS sequence"/>
</dbReference>
<dbReference type="Proteomes" id="UP000095008">
    <property type="component" value="Unassembled WGS sequence"/>
</dbReference>
<dbReference type="EMBL" id="LWSA01000202">
    <property type="protein sequence ID" value="OCX70242.1"/>
    <property type="molecule type" value="Genomic_DNA"/>
</dbReference>
<sequence>MIVEVDHYPRCVYVIDGGHNLVILGGLWFIYKASPPKLLILMFRSFILAINIAILGENDGNLYAGA</sequence>
<feature type="transmembrane region" description="Helical" evidence="1">
    <location>
        <begin position="12"/>
        <end position="31"/>
    </location>
</feature>
<proteinExistence type="predicted"/>
<feature type="transmembrane region" description="Helical" evidence="1">
    <location>
        <begin position="38"/>
        <end position="56"/>
    </location>
</feature>
<organism evidence="2 5">
    <name type="scientific">Acidithiobacillus thiooxidans</name>
    <name type="common">Thiobacillus thiooxidans</name>
    <dbReference type="NCBI Taxonomy" id="930"/>
    <lineage>
        <taxon>Bacteria</taxon>
        <taxon>Pseudomonadati</taxon>
        <taxon>Pseudomonadota</taxon>
        <taxon>Acidithiobacillia</taxon>
        <taxon>Acidithiobacillales</taxon>
        <taxon>Acidithiobacillaceae</taxon>
        <taxon>Acidithiobacillus</taxon>
    </lineage>
</organism>
<gene>
    <name evidence="2" type="ORF">A6M23_20225</name>
    <name evidence="3" type="ORF">A6P07_14685</name>
</gene>
<keyword evidence="5" id="KW-1185">Reference proteome</keyword>
<keyword evidence="1" id="KW-1133">Transmembrane helix</keyword>
<name>A0A1C2HVK5_ACITH</name>
<dbReference type="AlphaFoldDB" id="A0A1C2HVK5"/>
<dbReference type="EMBL" id="LWRY01000302">
    <property type="protein sequence ID" value="OCX67755.1"/>
    <property type="molecule type" value="Genomic_DNA"/>
</dbReference>